<organism evidence="1 2">
    <name type="scientific">Aureimonas phyllosphaerae</name>
    <dbReference type="NCBI Taxonomy" id="1166078"/>
    <lineage>
        <taxon>Bacteria</taxon>
        <taxon>Pseudomonadati</taxon>
        <taxon>Pseudomonadota</taxon>
        <taxon>Alphaproteobacteria</taxon>
        <taxon>Hyphomicrobiales</taxon>
        <taxon>Aurantimonadaceae</taxon>
        <taxon>Aureimonas</taxon>
    </lineage>
</organism>
<keyword evidence="2" id="KW-1185">Reference proteome</keyword>
<proteinExistence type="predicted"/>
<protein>
    <submittedName>
        <fullName evidence="1">Uncharacterized protein</fullName>
    </submittedName>
</protein>
<accession>A0A7W6BX81</accession>
<name>A0A7W6BX81_9HYPH</name>
<dbReference type="RefSeq" id="WP_090964698.1">
    <property type="nucleotide sequence ID" value="NZ_FOOA01000014.1"/>
</dbReference>
<evidence type="ECO:0000313" key="1">
    <source>
        <dbReference type="EMBL" id="MBB3937719.1"/>
    </source>
</evidence>
<dbReference type="AlphaFoldDB" id="A0A7W6BX81"/>
<reference evidence="1 2" key="1">
    <citation type="submission" date="2020-08" db="EMBL/GenBank/DDBJ databases">
        <title>Genomic Encyclopedia of Type Strains, Phase IV (KMG-IV): sequencing the most valuable type-strain genomes for metagenomic binning, comparative biology and taxonomic classification.</title>
        <authorList>
            <person name="Goeker M."/>
        </authorList>
    </citation>
    <scope>NUCLEOTIDE SEQUENCE [LARGE SCALE GENOMIC DNA]</scope>
    <source>
        <strain evidence="1 2">DSM 25024</strain>
    </source>
</reference>
<dbReference type="OrthoDB" id="7999080at2"/>
<dbReference type="Proteomes" id="UP000531216">
    <property type="component" value="Unassembled WGS sequence"/>
</dbReference>
<dbReference type="EMBL" id="JACIDO010000011">
    <property type="protein sequence ID" value="MBB3937719.1"/>
    <property type="molecule type" value="Genomic_DNA"/>
</dbReference>
<sequence>MSEQTSPAGDEPAADWMIIEVFGHRRHAGRVREEERFGAKMLRIDIPKVERIDLPGDERPVPSVTVTSWTTHFYGGAAIFSATFTDEASVLRMNTPYVAPSRMSLPAPIGDRDEDEERPF</sequence>
<evidence type="ECO:0000313" key="2">
    <source>
        <dbReference type="Proteomes" id="UP000531216"/>
    </source>
</evidence>
<comment type="caution">
    <text evidence="1">The sequence shown here is derived from an EMBL/GenBank/DDBJ whole genome shotgun (WGS) entry which is preliminary data.</text>
</comment>
<gene>
    <name evidence="1" type="ORF">GGR05_003887</name>
</gene>